<dbReference type="AlphaFoldDB" id="A0A8T4IB46"/>
<reference evidence="8" key="1">
    <citation type="submission" date="2021-04" db="EMBL/GenBank/DDBJ databases">
        <title>Ouciella asimina sp. nov., isolated from the surface seawater in the hydrothermal field of Okinawa Trough.</title>
        <authorList>
            <person name="Shuang W."/>
        </authorList>
    </citation>
    <scope>NUCLEOTIDE SEQUENCE</scope>
    <source>
        <strain evidence="8">LXI357</strain>
    </source>
</reference>
<evidence type="ECO:0000256" key="2">
    <source>
        <dbReference type="ARBA" id="ARBA00022692"/>
    </source>
</evidence>
<feature type="compositionally biased region" description="Basic and acidic residues" evidence="5">
    <location>
        <begin position="333"/>
        <end position="347"/>
    </location>
</feature>
<evidence type="ECO:0000259" key="7">
    <source>
        <dbReference type="Pfam" id="PF00924"/>
    </source>
</evidence>
<name>A0A8T4IB46_9SPHN</name>
<organism evidence="8 9">
    <name type="scientific">Stakelama marina</name>
    <dbReference type="NCBI Taxonomy" id="2826939"/>
    <lineage>
        <taxon>Bacteria</taxon>
        <taxon>Pseudomonadati</taxon>
        <taxon>Pseudomonadota</taxon>
        <taxon>Alphaproteobacteria</taxon>
        <taxon>Sphingomonadales</taxon>
        <taxon>Sphingomonadaceae</taxon>
        <taxon>Stakelama</taxon>
    </lineage>
</organism>
<evidence type="ECO:0000256" key="5">
    <source>
        <dbReference type="SAM" id="MobiDB-lite"/>
    </source>
</evidence>
<feature type="transmembrane region" description="Helical" evidence="6">
    <location>
        <begin position="46"/>
        <end position="66"/>
    </location>
</feature>
<dbReference type="InterPro" id="IPR023408">
    <property type="entry name" value="MscS_beta-dom_sf"/>
</dbReference>
<evidence type="ECO:0000256" key="4">
    <source>
        <dbReference type="ARBA" id="ARBA00023136"/>
    </source>
</evidence>
<evidence type="ECO:0000256" key="3">
    <source>
        <dbReference type="ARBA" id="ARBA00022989"/>
    </source>
</evidence>
<dbReference type="InterPro" id="IPR006685">
    <property type="entry name" value="MscS_channel_2nd"/>
</dbReference>
<dbReference type="PANTHER" id="PTHR30566:SF25">
    <property type="entry name" value="INNER MEMBRANE PROTEIN"/>
    <property type="match status" value="1"/>
</dbReference>
<keyword evidence="9" id="KW-1185">Reference proteome</keyword>
<dbReference type="InterPro" id="IPR010920">
    <property type="entry name" value="LSM_dom_sf"/>
</dbReference>
<dbReference type="Pfam" id="PF00924">
    <property type="entry name" value="MS_channel_2nd"/>
    <property type="match status" value="1"/>
</dbReference>
<dbReference type="SUPFAM" id="SSF50182">
    <property type="entry name" value="Sm-like ribonucleoproteins"/>
    <property type="match status" value="1"/>
</dbReference>
<keyword evidence="2 6" id="KW-0812">Transmembrane</keyword>
<evidence type="ECO:0000313" key="9">
    <source>
        <dbReference type="Proteomes" id="UP000676996"/>
    </source>
</evidence>
<evidence type="ECO:0000256" key="1">
    <source>
        <dbReference type="ARBA" id="ARBA00004370"/>
    </source>
</evidence>
<comment type="subcellular location">
    <subcellularLocation>
        <location evidence="1">Membrane</location>
    </subcellularLocation>
</comment>
<evidence type="ECO:0000313" key="8">
    <source>
        <dbReference type="EMBL" id="MBR0551633.1"/>
    </source>
</evidence>
<dbReference type="Gene3D" id="2.30.30.60">
    <property type="match status" value="1"/>
</dbReference>
<proteinExistence type="predicted"/>
<comment type="caution">
    <text evidence="8">The sequence shown here is derived from an EMBL/GenBank/DDBJ whole genome shotgun (WGS) entry which is preliminary data.</text>
</comment>
<feature type="transmembrane region" description="Helical" evidence="6">
    <location>
        <begin position="6"/>
        <end position="25"/>
    </location>
</feature>
<feature type="region of interest" description="Disordered" evidence="5">
    <location>
        <begin position="329"/>
        <end position="380"/>
    </location>
</feature>
<dbReference type="PANTHER" id="PTHR30566">
    <property type="entry name" value="YNAI-RELATED MECHANOSENSITIVE ION CHANNEL"/>
    <property type="match status" value="1"/>
</dbReference>
<evidence type="ECO:0000256" key="6">
    <source>
        <dbReference type="SAM" id="Phobius"/>
    </source>
</evidence>
<accession>A0A8T4IB46</accession>
<feature type="compositionally biased region" description="Acidic residues" evidence="5">
    <location>
        <begin position="366"/>
        <end position="380"/>
    </location>
</feature>
<feature type="transmembrane region" description="Helical" evidence="6">
    <location>
        <begin position="123"/>
        <end position="144"/>
    </location>
</feature>
<dbReference type="EMBL" id="JAGRQC010000001">
    <property type="protein sequence ID" value="MBR0551633.1"/>
    <property type="molecule type" value="Genomic_DNA"/>
</dbReference>
<keyword evidence="3 6" id="KW-1133">Transmembrane helix</keyword>
<dbReference type="Gene3D" id="1.10.287.1260">
    <property type="match status" value="1"/>
</dbReference>
<dbReference type="GO" id="GO:0008381">
    <property type="term" value="F:mechanosensitive monoatomic ion channel activity"/>
    <property type="evidence" value="ECO:0007669"/>
    <property type="project" value="UniProtKB-ARBA"/>
</dbReference>
<protein>
    <submittedName>
        <fullName evidence="8">Mechanosensitive ion channel family protein</fullName>
    </submittedName>
</protein>
<sequence length="380" mass="41955">MDVAMVLLAGLVAIILHVIVMKILRRIARSTAGEHDQVIIRLAARPLRWIMIAVALAFIRDALHLSDKLNAIWAQAAGLIVPLLVGWLAIVIVRALAKIVEIESDMSVADNLRARRRRTRSAILTRIAILTIGFVTICVMLLSIPSVRSVGVTLMASAGLAALAVGAAAQPALKNLIAGIQMAFTEPIRLDDVVIIDGEWGKIEAIHLTYVVVAIWDERRLVVPVSKFLDESFQNWTRKTSSLLGSAFFYLDPTADISRLRTKYEEIVKSNSRWDGRGFVMQVTDTKPEAIEVRVLATAKDAPTAFDLRCDIREAMLAFIRDEMPEALPRNRTRLEPGRSIEEERGTRQARRNGHSERSGLGDVSDMGEDDPGDPQDADA</sequence>
<dbReference type="Proteomes" id="UP000676996">
    <property type="component" value="Unassembled WGS sequence"/>
</dbReference>
<feature type="transmembrane region" description="Helical" evidence="6">
    <location>
        <begin position="72"/>
        <end position="97"/>
    </location>
</feature>
<dbReference type="GO" id="GO:0016020">
    <property type="term" value="C:membrane"/>
    <property type="evidence" value="ECO:0007669"/>
    <property type="project" value="UniProtKB-SubCell"/>
</dbReference>
<feature type="domain" description="Mechanosensitive ion channel MscS" evidence="7">
    <location>
        <begin position="173"/>
        <end position="238"/>
    </location>
</feature>
<gene>
    <name evidence="8" type="ORF">J7S20_03830</name>
</gene>
<keyword evidence="4 6" id="KW-0472">Membrane</keyword>